<dbReference type="FunFam" id="3.40.50.720:FF:000240">
    <property type="entry name" value="SDR family oxidoreductase"/>
    <property type="match status" value="1"/>
</dbReference>
<evidence type="ECO:0000313" key="3">
    <source>
        <dbReference type="EMBL" id="CAB4548335.1"/>
    </source>
</evidence>
<dbReference type="PANTHER" id="PTHR42760">
    <property type="entry name" value="SHORT-CHAIN DEHYDROGENASES/REDUCTASES FAMILY MEMBER"/>
    <property type="match status" value="1"/>
</dbReference>
<dbReference type="PROSITE" id="PS00061">
    <property type="entry name" value="ADH_SHORT"/>
    <property type="match status" value="1"/>
</dbReference>
<dbReference type="EMBL" id="CAEZWC010000007">
    <property type="protein sequence ID" value="CAB4641883.1"/>
    <property type="molecule type" value="Genomic_DNA"/>
</dbReference>
<organism evidence="5">
    <name type="scientific">freshwater metagenome</name>
    <dbReference type="NCBI Taxonomy" id="449393"/>
    <lineage>
        <taxon>unclassified sequences</taxon>
        <taxon>metagenomes</taxon>
        <taxon>ecological metagenomes</taxon>
    </lineage>
</organism>
<dbReference type="Gene3D" id="3.40.50.720">
    <property type="entry name" value="NAD(P)-binding Rossmann-like Domain"/>
    <property type="match status" value="1"/>
</dbReference>
<dbReference type="Pfam" id="PF13561">
    <property type="entry name" value="adh_short_C2"/>
    <property type="match status" value="1"/>
</dbReference>
<evidence type="ECO:0000313" key="7">
    <source>
        <dbReference type="EMBL" id="CAB4641883.1"/>
    </source>
</evidence>
<dbReference type="SUPFAM" id="SSF51735">
    <property type="entry name" value="NAD(P)-binding Rossmann-fold domains"/>
    <property type="match status" value="1"/>
</dbReference>
<dbReference type="PRINTS" id="PR00080">
    <property type="entry name" value="SDRFAMILY"/>
</dbReference>
<dbReference type="EMBL" id="CAEZVA010000012">
    <property type="protein sequence ID" value="CAB4610713.1"/>
    <property type="molecule type" value="Genomic_DNA"/>
</dbReference>
<name>A0A6J6HDW7_9ZZZZ</name>
<sequence length="273" mass="29569">MVTQVDPVLNTKSIMERFSLKGKTSLVTGAGQGIGRALAHGLADAGANVAVIDLDLNLAEIVAQEITIRNPDVKVVALKADVTNPDQVTNMVDEIVKNWGSLTIACNNAGIGQWVDTLDMSYEDWQRMIRIDLDSVFLCAQAEARHMVKNKYGKIINTASMSGYIVNYPQGQAHYNTAKAGVLSLTRCLGAEWAEKGIRVNSLSPGYTRTSLVADLLKTELGQKVSPIWLSRTPQNKMAEVTDLQGAVNFMASEASDYMTGSDIVVDGGYLAW</sequence>
<dbReference type="PANTHER" id="PTHR42760:SF115">
    <property type="entry name" value="3-OXOACYL-[ACYL-CARRIER-PROTEIN] REDUCTASE FABG"/>
    <property type="match status" value="1"/>
</dbReference>
<comment type="similarity">
    <text evidence="1">Belongs to the short-chain dehydrogenases/reductases (SDR) family.</text>
</comment>
<dbReference type="EMBL" id="CAEZSW010000012">
    <property type="protein sequence ID" value="CAB4548335.1"/>
    <property type="molecule type" value="Genomic_DNA"/>
</dbReference>
<dbReference type="InterPro" id="IPR036291">
    <property type="entry name" value="NAD(P)-bd_dom_sf"/>
</dbReference>
<protein>
    <submittedName>
        <fullName evidence="5">Unannotated protein</fullName>
    </submittedName>
</protein>
<evidence type="ECO:0000313" key="9">
    <source>
        <dbReference type="EMBL" id="CAB4964666.1"/>
    </source>
</evidence>
<dbReference type="InterPro" id="IPR002347">
    <property type="entry name" value="SDR_fam"/>
</dbReference>
<dbReference type="EMBL" id="CAEZVR010000003">
    <property type="protein sequence ID" value="CAB4627637.1"/>
    <property type="molecule type" value="Genomic_DNA"/>
</dbReference>
<evidence type="ECO:0000313" key="6">
    <source>
        <dbReference type="EMBL" id="CAB4627637.1"/>
    </source>
</evidence>
<dbReference type="InterPro" id="IPR020904">
    <property type="entry name" value="Sc_DH/Rdtase_CS"/>
</dbReference>
<evidence type="ECO:0000256" key="2">
    <source>
        <dbReference type="ARBA" id="ARBA00023002"/>
    </source>
</evidence>
<dbReference type="AlphaFoldDB" id="A0A6J6HDW7"/>
<dbReference type="GO" id="GO:0016616">
    <property type="term" value="F:oxidoreductase activity, acting on the CH-OH group of donors, NAD or NADP as acceptor"/>
    <property type="evidence" value="ECO:0007669"/>
    <property type="project" value="TreeGrafter"/>
</dbReference>
<accession>A0A6J6HDW7</accession>
<proteinExistence type="inferred from homology"/>
<evidence type="ECO:0000313" key="4">
    <source>
        <dbReference type="EMBL" id="CAB4556579.1"/>
    </source>
</evidence>
<reference evidence="5" key="1">
    <citation type="submission" date="2020-05" db="EMBL/GenBank/DDBJ databases">
        <authorList>
            <person name="Chiriac C."/>
            <person name="Salcher M."/>
            <person name="Ghai R."/>
            <person name="Kavagutti S V."/>
        </authorList>
    </citation>
    <scope>NUCLEOTIDE SEQUENCE</scope>
</reference>
<keyword evidence="2" id="KW-0560">Oxidoreductase</keyword>
<dbReference type="EMBL" id="CAEZTE010000007">
    <property type="protein sequence ID" value="CAB4556579.1"/>
    <property type="molecule type" value="Genomic_DNA"/>
</dbReference>
<evidence type="ECO:0000256" key="1">
    <source>
        <dbReference type="ARBA" id="ARBA00006484"/>
    </source>
</evidence>
<dbReference type="EMBL" id="CAFBLG010000097">
    <property type="protein sequence ID" value="CAB4870039.1"/>
    <property type="molecule type" value="Genomic_DNA"/>
</dbReference>
<evidence type="ECO:0000313" key="8">
    <source>
        <dbReference type="EMBL" id="CAB4870039.1"/>
    </source>
</evidence>
<dbReference type="EMBL" id="CAFBNV010000039">
    <property type="protein sequence ID" value="CAB4964666.1"/>
    <property type="molecule type" value="Genomic_DNA"/>
</dbReference>
<evidence type="ECO:0000313" key="5">
    <source>
        <dbReference type="EMBL" id="CAB4610713.1"/>
    </source>
</evidence>
<gene>
    <name evidence="3" type="ORF">UFOPK1508_00219</name>
    <name evidence="4" type="ORF">UFOPK1599_00251</name>
    <name evidence="5" type="ORF">UFOPK1894_00293</name>
    <name evidence="6" type="ORF">UFOPK2139_00039</name>
    <name evidence="7" type="ORF">UFOPK2179_00196</name>
    <name evidence="8" type="ORF">UFOPK3295_00868</name>
    <name evidence="9" type="ORF">UFOPK3883_00607</name>
</gene>
<dbReference type="GO" id="GO:0005975">
    <property type="term" value="P:carbohydrate metabolic process"/>
    <property type="evidence" value="ECO:0007669"/>
    <property type="project" value="UniProtKB-ARBA"/>
</dbReference>
<dbReference type="PRINTS" id="PR00081">
    <property type="entry name" value="GDHRDH"/>
</dbReference>